<dbReference type="Pfam" id="PF12937">
    <property type="entry name" value="F-box-like"/>
    <property type="match status" value="1"/>
</dbReference>
<evidence type="ECO:0000313" key="6">
    <source>
        <dbReference type="EMBL" id="CAH3014366.1"/>
    </source>
</evidence>
<dbReference type="Pfam" id="PF01429">
    <property type="entry name" value="MBD"/>
    <property type="match status" value="1"/>
</dbReference>
<dbReference type="SUPFAM" id="SSF57903">
    <property type="entry name" value="FYVE/PHD zinc finger"/>
    <property type="match status" value="1"/>
</dbReference>
<dbReference type="SUPFAM" id="SSF54171">
    <property type="entry name" value="DNA-binding domain"/>
    <property type="match status" value="1"/>
</dbReference>
<dbReference type="CDD" id="cd09917">
    <property type="entry name" value="F-box_SF"/>
    <property type="match status" value="1"/>
</dbReference>
<organism evidence="6 7">
    <name type="scientific">Porites evermanni</name>
    <dbReference type="NCBI Taxonomy" id="104178"/>
    <lineage>
        <taxon>Eukaryota</taxon>
        <taxon>Metazoa</taxon>
        <taxon>Cnidaria</taxon>
        <taxon>Anthozoa</taxon>
        <taxon>Hexacorallia</taxon>
        <taxon>Scleractinia</taxon>
        <taxon>Fungiina</taxon>
        <taxon>Poritidae</taxon>
        <taxon>Porites</taxon>
    </lineage>
</organism>
<feature type="domain" description="MBD" evidence="5">
    <location>
        <begin position="35"/>
        <end position="106"/>
    </location>
</feature>
<dbReference type="SUPFAM" id="SSF81383">
    <property type="entry name" value="F-box domain"/>
    <property type="match status" value="1"/>
</dbReference>
<accession>A0ABN8LFP2</accession>
<feature type="domain" description="F-box" evidence="4">
    <location>
        <begin position="204"/>
        <end position="250"/>
    </location>
</feature>
<evidence type="ECO:0000256" key="1">
    <source>
        <dbReference type="ARBA" id="ARBA00022723"/>
    </source>
</evidence>
<gene>
    <name evidence="6" type="ORF">PEVE_00043701</name>
</gene>
<dbReference type="InterPro" id="IPR001810">
    <property type="entry name" value="F-box_dom"/>
</dbReference>
<dbReference type="Gene3D" id="3.30.40.10">
    <property type="entry name" value="Zinc/RING finger domain, C3HC4 (zinc finger)"/>
    <property type="match status" value="1"/>
</dbReference>
<dbReference type="Pfam" id="PF00628">
    <property type="entry name" value="PHD"/>
    <property type="match status" value="1"/>
</dbReference>
<proteinExistence type="predicted"/>
<dbReference type="InterPro" id="IPR052283">
    <property type="entry name" value="GenomicStab_NeuMorph_Reg"/>
</dbReference>
<dbReference type="Proteomes" id="UP001159427">
    <property type="component" value="Unassembled WGS sequence"/>
</dbReference>
<dbReference type="PROSITE" id="PS50982">
    <property type="entry name" value="MBD"/>
    <property type="match status" value="1"/>
</dbReference>
<dbReference type="SMART" id="SM00256">
    <property type="entry name" value="FBOX"/>
    <property type="match status" value="1"/>
</dbReference>
<comment type="caution">
    <text evidence="6">The sequence shown here is derived from an EMBL/GenBank/DDBJ whole genome shotgun (WGS) entry which is preliminary data.</text>
</comment>
<keyword evidence="3" id="KW-0862">Zinc</keyword>
<protein>
    <submittedName>
        <fullName evidence="6">Uncharacterized protein</fullName>
    </submittedName>
</protein>
<dbReference type="InterPro" id="IPR019787">
    <property type="entry name" value="Znf_PHD-finger"/>
</dbReference>
<dbReference type="Gene3D" id="1.20.1280.50">
    <property type="match status" value="1"/>
</dbReference>
<keyword evidence="2" id="KW-0863">Zinc-finger</keyword>
<dbReference type="Gene3D" id="3.30.890.10">
    <property type="entry name" value="Methyl-cpg-binding Protein 2, Chain A"/>
    <property type="match status" value="1"/>
</dbReference>
<dbReference type="InterPro" id="IPR001965">
    <property type="entry name" value="Znf_PHD"/>
</dbReference>
<reference evidence="6 7" key="1">
    <citation type="submission" date="2022-05" db="EMBL/GenBank/DDBJ databases">
        <authorList>
            <consortium name="Genoscope - CEA"/>
            <person name="William W."/>
        </authorList>
    </citation>
    <scope>NUCLEOTIDE SEQUENCE [LARGE SCALE GENOMIC DNA]</scope>
</reference>
<dbReference type="CDD" id="cd00122">
    <property type="entry name" value="MBD"/>
    <property type="match status" value="1"/>
</dbReference>
<dbReference type="Gene3D" id="3.80.10.10">
    <property type="entry name" value="Ribonuclease Inhibitor"/>
    <property type="match status" value="1"/>
</dbReference>
<dbReference type="InterPro" id="IPR032675">
    <property type="entry name" value="LRR_dom_sf"/>
</dbReference>
<dbReference type="InterPro" id="IPR001739">
    <property type="entry name" value="Methyl_CpG_DNA-bd"/>
</dbReference>
<name>A0ABN8LFP2_9CNID</name>
<evidence type="ECO:0000259" key="5">
    <source>
        <dbReference type="PROSITE" id="PS50982"/>
    </source>
</evidence>
<evidence type="ECO:0000256" key="3">
    <source>
        <dbReference type="ARBA" id="ARBA00022833"/>
    </source>
</evidence>
<dbReference type="SMART" id="SM00249">
    <property type="entry name" value="PHD"/>
    <property type="match status" value="1"/>
</dbReference>
<dbReference type="SUPFAM" id="SSF52047">
    <property type="entry name" value="RNI-like"/>
    <property type="match status" value="1"/>
</dbReference>
<dbReference type="InterPro" id="IPR016177">
    <property type="entry name" value="DNA-bd_dom_sf"/>
</dbReference>
<sequence length="613" mass="69198">MNSMNKLHAKMSKKRAPLFCHEIPHDHFGDDSPVLLNIPQMQKPFNHGWQREIIYRHIGSSRNSEVNYITPCGKKLSCRGDVDKYLKTERIGYLSPDWFSFDNHVLVGGGDKEVSRTMPAAPTQSEPWRKSKWSTVVICTRYCPERNNTRPSLQCNLCKAFFHPECVFLSPTEAKKVKDSYVCTHCLLEENPDALKVKIKLTDVCPVLKLSFDCLLHILSYLPLNDLCSASCVCSMWNQVSSQPILWRRVSLHGLQVKDWDIAARTMVQFSTQRLDLRGLIHGKSLTDSWLTIGNVLRQLSSIKWLDFGLVPTWILHQVTETSPDLEVLTAEWISDTEPGKWYCTSHLDFGKIAQLTCLKRLRLRAACGVLTVPSFTFSGGLMALSNLKDLTKLSLTTLKNVPSSEFGFLRDLPNLEELEIGECSDWDDETYECLGCLTNLKCLRLECGSSHDGLAQALKGMQRLVHLDLIVFGIPSTLADVLQLLPSLKTLSVWPLEDSTVNSRYLQAVCQLSDLYCLDWGVLTGPQASNITDLPSSDSPASSDVLSRDEPLIPIAPHLCSNLTSQFKFHKDFNNNSMLSLNELNRILCKSLLMTDIRVFRVPITPEGRLYF</sequence>
<evidence type="ECO:0000313" key="7">
    <source>
        <dbReference type="Proteomes" id="UP001159427"/>
    </source>
</evidence>
<keyword evidence="7" id="KW-1185">Reference proteome</keyword>
<keyword evidence="1" id="KW-0479">Metal-binding</keyword>
<dbReference type="PANTHER" id="PTHR15739:SF5">
    <property type="entry name" value="LD23158P"/>
    <property type="match status" value="1"/>
</dbReference>
<dbReference type="InterPro" id="IPR036047">
    <property type="entry name" value="F-box-like_dom_sf"/>
</dbReference>
<dbReference type="PROSITE" id="PS50181">
    <property type="entry name" value="FBOX"/>
    <property type="match status" value="1"/>
</dbReference>
<dbReference type="PANTHER" id="PTHR15739">
    <property type="entry name" value="ZINC FINGER PROTEIN"/>
    <property type="match status" value="1"/>
</dbReference>
<dbReference type="SMART" id="SM00391">
    <property type="entry name" value="MBD"/>
    <property type="match status" value="1"/>
</dbReference>
<evidence type="ECO:0000259" key="4">
    <source>
        <dbReference type="PROSITE" id="PS50181"/>
    </source>
</evidence>
<dbReference type="InterPro" id="IPR013083">
    <property type="entry name" value="Znf_RING/FYVE/PHD"/>
</dbReference>
<dbReference type="InterPro" id="IPR011011">
    <property type="entry name" value="Znf_FYVE_PHD"/>
</dbReference>
<evidence type="ECO:0000256" key="2">
    <source>
        <dbReference type="ARBA" id="ARBA00022771"/>
    </source>
</evidence>
<dbReference type="EMBL" id="CALNXI010000009">
    <property type="protein sequence ID" value="CAH3014366.1"/>
    <property type="molecule type" value="Genomic_DNA"/>
</dbReference>